<keyword evidence="8" id="KW-0831">Ubiquinone biosynthesis</keyword>
<dbReference type="SUPFAM" id="SSF50475">
    <property type="entry name" value="FMN-binding split barrel"/>
    <property type="match status" value="1"/>
</dbReference>
<proteinExistence type="inferred from homology"/>
<dbReference type="RefSeq" id="WP_114996299.1">
    <property type="nucleotide sequence ID" value="NZ_CABMOB010000001.1"/>
</dbReference>
<dbReference type="AlphaFoldDB" id="A0A377HHS8"/>
<evidence type="ECO:0000256" key="3">
    <source>
        <dbReference type="ARBA" id="ARBA00004202"/>
    </source>
</evidence>
<organism evidence="13 14">
    <name type="scientific">Grimontia hollisae</name>
    <name type="common">Vibrio hollisae</name>
    <dbReference type="NCBI Taxonomy" id="673"/>
    <lineage>
        <taxon>Bacteria</taxon>
        <taxon>Pseudomonadati</taxon>
        <taxon>Pseudomonadota</taxon>
        <taxon>Gammaproteobacteria</taxon>
        <taxon>Vibrionales</taxon>
        <taxon>Vibrionaceae</taxon>
        <taxon>Grimontia</taxon>
    </lineage>
</organism>
<evidence type="ECO:0000256" key="8">
    <source>
        <dbReference type="ARBA" id="ARBA00022688"/>
    </source>
</evidence>
<dbReference type="InterPro" id="IPR048304">
    <property type="entry name" value="UbiD_Rift_dom"/>
</dbReference>
<dbReference type="GO" id="GO:0006744">
    <property type="term" value="P:ubiquinone biosynthetic process"/>
    <property type="evidence" value="ECO:0007669"/>
    <property type="project" value="UniProtKB-UniPathway"/>
</dbReference>
<evidence type="ECO:0000256" key="1">
    <source>
        <dbReference type="ARBA" id="ARBA00001968"/>
    </source>
</evidence>
<evidence type="ECO:0000313" key="13">
    <source>
        <dbReference type="EMBL" id="STO55759.1"/>
    </source>
</evidence>
<comment type="subcellular location">
    <subcellularLocation>
        <location evidence="3">Cell membrane</location>
        <topology evidence="3">Peripheral membrane protein</topology>
    </subcellularLocation>
</comment>
<dbReference type="FunFam" id="3.40.1670.10:FF:000001">
    <property type="entry name" value="3-octaprenyl-4-hydroxybenzoate carboxy-lyase"/>
    <property type="match status" value="1"/>
</dbReference>
<feature type="domain" description="3-octaprenyl-4-hydroxybenzoate carboxy-lyase-like Rift-related" evidence="10">
    <location>
        <begin position="123"/>
        <end position="322"/>
    </location>
</feature>
<dbReference type="Pfam" id="PF20696">
    <property type="entry name" value="UbiD_C"/>
    <property type="match status" value="2"/>
</dbReference>
<evidence type="ECO:0000259" key="10">
    <source>
        <dbReference type="Pfam" id="PF01977"/>
    </source>
</evidence>
<dbReference type="PANTHER" id="PTHR30108:SF17">
    <property type="entry name" value="FERULIC ACID DECARBOXYLASE 1"/>
    <property type="match status" value="1"/>
</dbReference>
<dbReference type="UniPathway" id="UPA00232"/>
<dbReference type="Pfam" id="PF20695">
    <property type="entry name" value="UbiD_N"/>
    <property type="match status" value="1"/>
</dbReference>
<dbReference type="GO" id="GO:0008694">
    <property type="term" value="F:4-hydroxy-3-polyprenylbenzoate decarboxylase activity"/>
    <property type="evidence" value="ECO:0007669"/>
    <property type="project" value="TreeGrafter"/>
</dbReference>
<dbReference type="NCBIfam" id="TIGR00148">
    <property type="entry name" value="UbiD family decarboxylase"/>
    <property type="match status" value="1"/>
</dbReference>
<evidence type="ECO:0000256" key="9">
    <source>
        <dbReference type="ARBA" id="ARBA00030393"/>
    </source>
</evidence>
<evidence type="ECO:0000256" key="2">
    <source>
        <dbReference type="ARBA" id="ARBA00002811"/>
    </source>
</evidence>
<dbReference type="NCBIfam" id="NF008175">
    <property type="entry name" value="PRK10922.1"/>
    <property type="match status" value="1"/>
</dbReference>
<dbReference type="GO" id="GO:0005829">
    <property type="term" value="C:cytosol"/>
    <property type="evidence" value="ECO:0007669"/>
    <property type="project" value="TreeGrafter"/>
</dbReference>
<feature type="domain" description="3-octaprenyl-4-hydroxybenzoate carboxy-lyase-like N-terminal" evidence="11">
    <location>
        <begin position="10"/>
        <end position="88"/>
    </location>
</feature>
<evidence type="ECO:0000259" key="11">
    <source>
        <dbReference type="Pfam" id="PF20695"/>
    </source>
</evidence>
<evidence type="ECO:0000313" key="14">
    <source>
        <dbReference type="Proteomes" id="UP000254512"/>
    </source>
</evidence>
<feature type="domain" description="3-octaprenyl-4-hydroxybenzoate carboxy-lyase-like C-terminal" evidence="12">
    <location>
        <begin position="328"/>
        <end position="451"/>
    </location>
</feature>
<name>A0A377HHS8_GRIHO</name>
<dbReference type="SUPFAM" id="SSF143968">
    <property type="entry name" value="UbiD C-terminal domain-like"/>
    <property type="match status" value="2"/>
</dbReference>
<comment type="subunit">
    <text evidence="6">Homohexamer.</text>
</comment>
<dbReference type="Gene3D" id="3.40.1670.10">
    <property type="entry name" value="UbiD C-terminal domain-like"/>
    <property type="match status" value="2"/>
</dbReference>
<evidence type="ECO:0000256" key="6">
    <source>
        <dbReference type="ARBA" id="ARBA00011643"/>
    </source>
</evidence>
<reference evidence="13 14" key="1">
    <citation type="submission" date="2018-06" db="EMBL/GenBank/DDBJ databases">
        <authorList>
            <consortium name="Pathogen Informatics"/>
            <person name="Doyle S."/>
        </authorList>
    </citation>
    <scope>NUCLEOTIDE SEQUENCE [LARGE SCALE GENOMIC DNA]</scope>
    <source>
        <strain evidence="13 14">NCTC11645</strain>
    </source>
</reference>
<comment type="cofactor">
    <cofactor evidence="1">
        <name>a divalent metal cation</name>
        <dbReference type="ChEBI" id="CHEBI:60240"/>
    </cofactor>
</comment>
<evidence type="ECO:0000256" key="4">
    <source>
        <dbReference type="ARBA" id="ARBA00004749"/>
    </source>
</evidence>
<comment type="function">
    <text evidence="2">Catalyzes the decarboxylation of 3-octaprenyl-4-hydroxy benzoate to 2-octaprenylphenol.</text>
</comment>
<gene>
    <name evidence="13" type="primary">ubiD</name>
    <name evidence="13" type="ORF">NCTC11645_00059</name>
</gene>
<protein>
    <recommendedName>
        <fullName evidence="7">3-octaprenyl-4-hydroxybenzoate carboxy-lyase</fullName>
    </recommendedName>
    <alternativeName>
        <fullName evidence="9">Polyprenyl p-hydroxybenzoate decarboxylase</fullName>
    </alternativeName>
</protein>
<comment type="pathway">
    <text evidence="4">Cofactor biosynthesis; ubiquinone biosynthesis.</text>
</comment>
<evidence type="ECO:0000256" key="7">
    <source>
        <dbReference type="ARBA" id="ARBA00018597"/>
    </source>
</evidence>
<dbReference type="Gene3D" id="1.20.5.570">
    <property type="entry name" value="Single helix bin"/>
    <property type="match status" value="1"/>
</dbReference>
<evidence type="ECO:0000259" key="12">
    <source>
        <dbReference type="Pfam" id="PF20696"/>
    </source>
</evidence>
<keyword evidence="13" id="KW-0456">Lyase</keyword>
<dbReference type="Pfam" id="PF01977">
    <property type="entry name" value="UbiD"/>
    <property type="match status" value="1"/>
</dbReference>
<feature type="domain" description="3-octaprenyl-4-hydroxybenzoate carboxy-lyase-like C-terminal" evidence="12">
    <location>
        <begin position="480"/>
        <end position="591"/>
    </location>
</feature>
<dbReference type="GO" id="GO:0005886">
    <property type="term" value="C:plasma membrane"/>
    <property type="evidence" value="ECO:0007669"/>
    <property type="project" value="UniProtKB-SubCell"/>
</dbReference>
<comment type="similarity">
    <text evidence="5">Belongs to the UbiD family.</text>
</comment>
<dbReference type="PANTHER" id="PTHR30108">
    <property type="entry name" value="3-OCTAPRENYL-4-HYDROXYBENZOATE CARBOXY-LYASE-RELATED"/>
    <property type="match status" value="1"/>
</dbReference>
<dbReference type="Proteomes" id="UP000254512">
    <property type="component" value="Unassembled WGS sequence"/>
</dbReference>
<dbReference type="InterPro" id="IPR049383">
    <property type="entry name" value="UbiD-like_N"/>
</dbReference>
<sequence length="626" mass="69970">MKFTDLRAFIDHLESVGELKRISHPVNPDQEMTEIADRVLRAGGPALLFENPVGYDMPVLVNLFGTPKRVAMGMGRTDVKELREVGKLLAYLKEPEPPKGFKDAIEKLPVFRQVLNMPAKRLRKAPCQEVVWQGDEVNLDKIPVMSCWPGDVAPLLTWGLTITRGPNKKRQNLGIYRQQKIGKNKVIMRWLAHRGGALDLREWMETHPGKPFPVSVAYGADPATILGAVTPVPDTLSEYAFAGLLRGSKTEVVKSLSNDLDVPASAEIVMEGYIDPNEFADEGPYGDHTGYYNEVERHHVFTVTHVTMRQKPIYHSTYTGRPPDEPAVLGVALNEVFVPILQKQFPEIVDFYLPPEGCSYRVAVVTMKKQYPGHAKRVMMGVWSFLRQFMYTKYVIVCDEDVDARDWHSVVQAMTTRMDPVRDTLMIEHTPIDSLDFASPVVGLGSKMGLDVTKKWDAELSGYANHDARIADSAEIESRVAALKAAHTELADIYLPPEAYANGMVMASINKQALGDGPRIIEAIWGSLGDVADVKFVMVFDKEDVNIRDWNDVIWAITTRMDPARDTLLRTNAQQGGSQALRAGSRMGFDATNKWPGETVREWGTPISKDPRTVANVDEMWDKLGL</sequence>
<dbReference type="InterPro" id="IPR049381">
    <property type="entry name" value="UbiD-like_C"/>
</dbReference>
<accession>A0A377HHS8</accession>
<dbReference type="EMBL" id="UGHD01000002">
    <property type="protein sequence ID" value="STO55759.1"/>
    <property type="molecule type" value="Genomic_DNA"/>
</dbReference>
<evidence type="ECO:0000256" key="5">
    <source>
        <dbReference type="ARBA" id="ARBA00010021"/>
    </source>
</evidence>
<dbReference type="InterPro" id="IPR002830">
    <property type="entry name" value="UbiD"/>
</dbReference>